<protein>
    <submittedName>
        <fullName evidence="1">Uncharacterized protein</fullName>
    </submittedName>
</protein>
<keyword evidence="2" id="KW-1185">Reference proteome</keyword>
<dbReference type="Proteomes" id="UP000593892">
    <property type="component" value="Chromosome"/>
</dbReference>
<reference evidence="1" key="1">
    <citation type="submission" date="2020-10" db="EMBL/GenBank/DDBJ databases">
        <title>Complete genome sequence of Paludibaculum fermentans P105T, a facultatively anaerobic acidobacterium capable of dissimilatory Fe(III) reduction.</title>
        <authorList>
            <person name="Dedysh S.N."/>
            <person name="Beletsky A.V."/>
            <person name="Kulichevskaya I.S."/>
            <person name="Mardanov A.V."/>
            <person name="Ravin N.V."/>
        </authorList>
    </citation>
    <scope>NUCLEOTIDE SEQUENCE [LARGE SCALE GENOMIC DNA]</scope>
    <source>
        <strain evidence="1">P105</strain>
    </source>
</reference>
<dbReference type="RefSeq" id="WP_194453123.1">
    <property type="nucleotide sequence ID" value="NZ_CP063849.1"/>
</dbReference>
<gene>
    <name evidence="1" type="ORF">IRI77_16420</name>
</gene>
<evidence type="ECO:0000313" key="1">
    <source>
        <dbReference type="EMBL" id="QOY91469.1"/>
    </source>
</evidence>
<name>A0A7S7NYC5_PALFE</name>
<organism evidence="1 2">
    <name type="scientific">Paludibaculum fermentans</name>
    <dbReference type="NCBI Taxonomy" id="1473598"/>
    <lineage>
        <taxon>Bacteria</taxon>
        <taxon>Pseudomonadati</taxon>
        <taxon>Acidobacteriota</taxon>
        <taxon>Terriglobia</taxon>
        <taxon>Bryobacterales</taxon>
        <taxon>Bryobacteraceae</taxon>
        <taxon>Paludibaculum</taxon>
    </lineage>
</organism>
<proteinExistence type="predicted"/>
<sequence length="168" mass="18688">MRTIITALLMCSQLIAFQQQDHSYSVCEALRNISDLNGAIVTIKAEFSSEVGEWLVDNNCGPTINVSGYAFRNWIAIDWPDSKLVQMELKGKYVFPVDTESRNRLRRATAARRGDTNVTLTVEGLLMTRTPLSMLVNPRAPSNPRGFGHLGAAPARLVIKRILDVEVN</sequence>
<dbReference type="EMBL" id="CP063849">
    <property type="protein sequence ID" value="QOY91469.1"/>
    <property type="molecule type" value="Genomic_DNA"/>
</dbReference>
<accession>A0A7S7NYC5</accession>
<dbReference type="KEGG" id="pfer:IRI77_16420"/>
<dbReference type="AlphaFoldDB" id="A0A7S7NYC5"/>
<evidence type="ECO:0000313" key="2">
    <source>
        <dbReference type="Proteomes" id="UP000593892"/>
    </source>
</evidence>